<evidence type="ECO:0000313" key="2">
    <source>
        <dbReference type="EMBL" id="CAD5118636.1"/>
    </source>
</evidence>
<evidence type="ECO:0000256" key="1">
    <source>
        <dbReference type="SAM" id="Coils"/>
    </source>
</evidence>
<dbReference type="Proteomes" id="UP000549394">
    <property type="component" value="Unassembled WGS sequence"/>
</dbReference>
<proteinExistence type="predicted"/>
<feature type="coiled-coil region" evidence="1">
    <location>
        <begin position="170"/>
        <end position="218"/>
    </location>
</feature>
<comment type="caution">
    <text evidence="2">The sequence shown here is derived from an EMBL/GenBank/DDBJ whole genome shotgun (WGS) entry which is preliminary data.</text>
</comment>
<keyword evidence="1" id="KW-0175">Coiled coil</keyword>
<dbReference type="EMBL" id="CAJFCJ010000009">
    <property type="protein sequence ID" value="CAD5118636.1"/>
    <property type="molecule type" value="Genomic_DNA"/>
</dbReference>
<dbReference type="AlphaFoldDB" id="A0A7I8VQX0"/>
<evidence type="ECO:0000313" key="3">
    <source>
        <dbReference type="Proteomes" id="UP000549394"/>
    </source>
</evidence>
<sequence length="218" mass="25282">MAELLALKMQIMTDEFYSHTSLADEKVKSEKAYIKKLHELIESRTKALRKFMKDNEEQLTSRAHDMYTTSDLFKRMSSTNGKDLLDELKELEETLMQQTRRLITHRETLIEERKRCLRILGAGDDQSLDGALSQGLAGSDWFIPTKRSPASRRAKSSLTAPKNSEVVRNEEEAERMIRKLHKRRAELLNQLAKKDLKISGMEEKIEELENQLEAMKTK</sequence>
<protein>
    <submittedName>
        <fullName evidence="2">DgyrCDS7324</fullName>
    </submittedName>
</protein>
<feature type="coiled-coil region" evidence="1">
    <location>
        <begin position="81"/>
        <end position="108"/>
    </location>
</feature>
<accession>A0A7I8VQX0</accession>
<gene>
    <name evidence="2" type="ORF">DGYR_LOCUS6979</name>
</gene>
<keyword evidence="3" id="KW-1185">Reference proteome</keyword>
<reference evidence="2 3" key="1">
    <citation type="submission" date="2020-08" db="EMBL/GenBank/DDBJ databases">
        <authorList>
            <person name="Hejnol A."/>
        </authorList>
    </citation>
    <scope>NUCLEOTIDE SEQUENCE [LARGE SCALE GENOMIC DNA]</scope>
</reference>
<name>A0A7I8VQX0_9ANNE</name>
<organism evidence="2 3">
    <name type="scientific">Dimorphilus gyrociliatus</name>
    <dbReference type="NCBI Taxonomy" id="2664684"/>
    <lineage>
        <taxon>Eukaryota</taxon>
        <taxon>Metazoa</taxon>
        <taxon>Spiralia</taxon>
        <taxon>Lophotrochozoa</taxon>
        <taxon>Annelida</taxon>
        <taxon>Polychaeta</taxon>
        <taxon>Polychaeta incertae sedis</taxon>
        <taxon>Dinophilidae</taxon>
        <taxon>Dimorphilus</taxon>
    </lineage>
</organism>